<keyword evidence="1" id="KW-0812">Transmembrane</keyword>
<gene>
    <name evidence="2" type="ORF">F0460_02175</name>
</gene>
<dbReference type="Proteomes" id="UP000325141">
    <property type="component" value="Unassembled WGS sequence"/>
</dbReference>
<dbReference type="EMBL" id="VWSG01000001">
    <property type="protein sequence ID" value="KAA5538429.1"/>
    <property type="molecule type" value="Genomic_DNA"/>
</dbReference>
<evidence type="ECO:0000313" key="2">
    <source>
        <dbReference type="EMBL" id="KAA5538429.1"/>
    </source>
</evidence>
<dbReference type="AlphaFoldDB" id="A0A5M6CYQ7"/>
<reference evidence="2 3" key="1">
    <citation type="submission" date="2019-09" db="EMBL/GenBank/DDBJ databases">
        <title>Genome sequence and assembly of Flavobacterium sp.</title>
        <authorList>
            <person name="Chhetri G."/>
        </authorList>
    </citation>
    <scope>NUCLEOTIDE SEQUENCE [LARGE SCALE GENOMIC DNA]</scope>
    <source>
        <strain evidence="2 3">SNL9</strain>
    </source>
</reference>
<comment type="caution">
    <text evidence="2">The sequence shown here is derived from an EMBL/GenBank/DDBJ whole genome shotgun (WGS) entry which is preliminary data.</text>
</comment>
<keyword evidence="1" id="KW-1133">Transmembrane helix</keyword>
<feature type="transmembrane region" description="Helical" evidence="1">
    <location>
        <begin position="40"/>
        <end position="57"/>
    </location>
</feature>
<protein>
    <submittedName>
        <fullName evidence="2">Uncharacterized protein</fullName>
    </submittedName>
</protein>
<feature type="transmembrane region" description="Helical" evidence="1">
    <location>
        <begin position="12"/>
        <end position="28"/>
    </location>
</feature>
<proteinExistence type="predicted"/>
<sequence>MYKASLGKSVKISSIFSTILLLSIVFIFKLINNNFAQEDIMFPIFALVILAILNYSYGERILCYEVTNEGVKLVEGNNTELIRKDRILEAKLIDKSDLKFAIRTFGIGGVFSYSGTFTNKKLGSMTWYLTRKTV</sequence>
<evidence type="ECO:0000313" key="3">
    <source>
        <dbReference type="Proteomes" id="UP000325141"/>
    </source>
</evidence>
<name>A0A5M6CYQ7_9FLAO</name>
<evidence type="ECO:0000256" key="1">
    <source>
        <dbReference type="SAM" id="Phobius"/>
    </source>
</evidence>
<accession>A0A5M6CYQ7</accession>
<dbReference type="RefSeq" id="WP_150009806.1">
    <property type="nucleotide sequence ID" value="NZ_VWSG01000001.1"/>
</dbReference>
<organism evidence="2 3">
    <name type="scientific">Paenimyroides baculatum</name>
    <dbReference type="NCBI Taxonomy" id="2608000"/>
    <lineage>
        <taxon>Bacteria</taxon>
        <taxon>Pseudomonadati</taxon>
        <taxon>Bacteroidota</taxon>
        <taxon>Flavobacteriia</taxon>
        <taxon>Flavobacteriales</taxon>
        <taxon>Flavobacteriaceae</taxon>
        <taxon>Paenimyroides</taxon>
    </lineage>
</organism>
<keyword evidence="3" id="KW-1185">Reference proteome</keyword>
<keyword evidence="1" id="KW-0472">Membrane</keyword>